<keyword evidence="3" id="KW-1185">Reference proteome</keyword>
<dbReference type="AlphaFoldDB" id="A0A388LRZ5"/>
<name>A0A388LRZ5_CHABU</name>
<evidence type="ECO:0000313" key="2">
    <source>
        <dbReference type="EMBL" id="GBG84972.1"/>
    </source>
</evidence>
<organism evidence="2 3">
    <name type="scientific">Chara braunii</name>
    <name type="common">Braun's stonewort</name>
    <dbReference type="NCBI Taxonomy" id="69332"/>
    <lineage>
        <taxon>Eukaryota</taxon>
        <taxon>Viridiplantae</taxon>
        <taxon>Streptophyta</taxon>
        <taxon>Charophyceae</taxon>
        <taxon>Charales</taxon>
        <taxon>Characeae</taxon>
        <taxon>Chara</taxon>
    </lineage>
</organism>
<dbReference type="Proteomes" id="UP000265515">
    <property type="component" value="Unassembled WGS sequence"/>
</dbReference>
<dbReference type="SUPFAM" id="SSF51126">
    <property type="entry name" value="Pectin lyase-like"/>
    <property type="match status" value="1"/>
</dbReference>
<dbReference type="Gene3D" id="2.160.20.10">
    <property type="entry name" value="Single-stranded right-handed beta-helix, Pectin lyase-like"/>
    <property type="match status" value="1"/>
</dbReference>
<reference evidence="2 3" key="1">
    <citation type="journal article" date="2018" name="Cell">
        <title>The Chara Genome: Secondary Complexity and Implications for Plant Terrestrialization.</title>
        <authorList>
            <person name="Nishiyama T."/>
            <person name="Sakayama H."/>
            <person name="Vries J.D."/>
            <person name="Buschmann H."/>
            <person name="Saint-Marcoux D."/>
            <person name="Ullrich K.K."/>
            <person name="Haas F.B."/>
            <person name="Vanderstraeten L."/>
            <person name="Becker D."/>
            <person name="Lang D."/>
            <person name="Vosolsobe S."/>
            <person name="Rombauts S."/>
            <person name="Wilhelmsson P.K.I."/>
            <person name="Janitza P."/>
            <person name="Kern R."/>
            <person name="Heyl A."/>
            <person name="Rumpler F."/>
            <person name="Villalobos L.I.A.C."/>
            <person name="Clay J.M."/>
            <person name="Skokan R."/>
            <person name="Toyoda A."/>
            <person name="Suzuki Y."/>
            <person name="Kagoshima H."/>
            <person name="Schijlen E."/>
            <person name="Tajeshwar N."/>
            <person name="Catarino B."/>
            <person name="Hetherington A.J."/>
            <person name="Saltykova A."/>
            <person name="Bonnot C."/>
            <person name="Breuninger H."/>
            <person name="Symeonidi A."/>
            <person name="Radhakrishnan G.V."/>
            <person name="Van Nieuwerburgh F."/>
            <person name="Deforce D."/>
            <person name="Chang C."/>
            <person name="Karol K.G."/>
            <person name="Hedrich R."/>
            <person name="Ulvskov P."/>
            <person name="Glockner G."/>
            <person name="Delwiche C.F."/>
            <person name="Petrasek J."/>
            <person name="Van de Peer Y."/>
            <person name="Friml J."/>
            <person name="Beilby M."/>
            <person name="Dolan L."/>
            <person name="Kohara Y."/>
            <person name="Sugano S."/>
            <person name="Fujiyama A."/>
            <person name="Delaux P.-M."/>
            <person name="Quint M."/>
            <person name="TheiBen G."/>
            <person name="Hagemann M."/>
            <person name="Harholt J."/>
            <person name="Dunand C."/>
            <person name="Zachgo S."/>
            <person name="Langdale J."/>
            <person name="Maumus F."/>
            <person name="Straeten D.V.D."/>
            <person name="Gould S.B."/>
            <person name="Rensing S.A."/>
        </authorList>
    </citation>
    <scope>NUCLEOTIDE SEQUENCE [LARGE SCALE GENOMIC DNA]</scope>
    <source>
        <strain evidence="2 3">S276</strain>
    </source>
</reference>
<dbReference type="Gramene" id="GBG84972">
    <property type="protein sequence ID" value="GBG84972"/>
    <property type="gene ID" value="CBR_g39435"/>
</dbReference>
<comment type="caution">
    <text evidence="2">The sequence shown here is derived from an EMBL/GenBank/DDBJ whole genome shotgun (WGS) entry which is preliminary data.</text>
</comment>
<gene>
    <name evidence="2" type="ORF">CBR_g39435</name>
</gene>
<dbReference type="Pfam" id="PF13229">
    <property type="entry name" value="Beta_helix"/>
    <property type="match status" value="1"/>
</dbReference>
<dbReference type="InterPro" id="IPR011050">
    <property type="entry name" value="Pectin_lyase_fold/virulence"/>
</dbReference>
<dbReference type="InterPro" id="IPR012334">
    <property type="entry name" value="Pectin_lyas_fold"/>
</dbReference>
<accession>A0A388LRZ5</accession>
<proteinExistence type="predicted"/>
<evidence type="ECO:0000259" key="1">
    <source>
        <dbReference type="Pfam" id="PF13229"/>
    </source>
</evidence>
<feature type="domain" description="Right handed beta helix" evidence="1">
    <location>
        <begin position="106"/>
        <end position="245"/>
    </location>
</feature>
<evidence type="ECO:0000313" key="3">
    <source>
        <dbReference type="Proteomes" id="UP000265515"/>
    </source>
</evidence>
<dbReference type="InterPro" id="IPR039448">
    <property type="entry name" value="Beta_helix"/>
</dbReference>
<sequence length="302" mass="32101">MARAAPAPLPPAALSAESRLRAAVASENKTVFRLMEDIRLTADIGEVKCPDLEVVGECKKKNGRPRLCKIDGQNSYGGFGGMSPKVSLRNLELTRFRSAILAGGPSCDFKISNCHLTSNAGAVVSTAVVSSVTIANSSFVGNKGILVSTGRYDKIMMTDVLFKSNRGGPVISLQRATLTCVRCGFEGNLAESGASAVEVYRMGAKFTRSWFVNNRVTKPGSQGAAVSLSGDSATTFCHCRFDKNTVAEEGGKRKRIEHVYVGLEAMAGPGFVEFCDKRPAIGVTLANAELAKNVFDSCGNCR</sequence>
<protein>
    <recommendedName>
        <fullName evidence="1">Right handed beta helix domain-containing protein</fullName>
    </recommendedName>
</protein>
<dbReference type="EMBL" id="BFEA01000500">
    <property type="protein sequence ID" value="GBG84972.1"/>
    <property type="molecule type" value="Genomic_DNA"/>
</dbReference>